<dbReference type="EMBL" id="JXQK01000008">
    <property type="protein sequence ID" value="KIP64948.1"/>
    <property type="molecule type" value="Genomic_DNA"/>
</dbReference>
<dbReference type="Pfam" id="PF02321">
    <property type="entry name" value="OEP"/>
    <property type="match status" value="1"/>
</dbReference>
<dbReference type="STRING" id="1602171.ST44_00725"/>
<comment type="caution">
    <text evidence="3">The sequence shown here is derived from an EMBL/GenBank/DDBJ whole genome shotgun (WGS) entry which is preliminary data.</text>
</comment>
<evidence type="ECO:0000256" key="1">
    <source>
        <dbReference type="ARBA" id="ARBA00007613"/>
    </source>
</evidence>
<evidence type="ECO:0000256" key="2">
    <source>
        <dbReference type="SAM" id="Coils"/>
    </source>
</evidence>
<keyword evidence="2" id="KW-0175">Coiled coil</keyword>
<name>A0A0D0J2Z3_9BACT</name>
<dbReference type="PANTHER" id="PTHR30203:SF24">
    <property type="entry name" value="BLR4935 PROTEIN"/>
    <property type="match status" value="1"/>
</dbReference>
<evidence type="ECO:0008006" key="5">
    <source>
        <dbReference type="Google" id="ProtNLM"/>
    </source>
</evidence>
<keyword evidence="4" id="KW-1185">Reference proteome</keyword>
<dbReference type="InterPro" id="IPR003423">
    <property type="entry name" value="OMP_efflux"/>
</dbReference>
<dbReference type="Proteomes" id="UP000032046">
    <property type="component" value="Unassembled WGS sequence"/>
</dbReference>
<feature type="coiled-coil region" evidence="2">
    <location>
        <begin position="278"/>
        <end position="305"/>
    </location>
</feature>
<comment type="similarity">
    <text evidence="1">Belongs to the outer membrane factor (OMF) (TC 1.B.17) family.</text>
</comment>
<sequence>MAFTASADNSVDDVLKQIAQNNLTLRALQHDNEADVLDIKAENSLDGLSVEYSPFFRSGYSGVAESELVVSQEIQFPTKYADRNKQAKMQKSVGGKMYEKNRRDILLEAEQLCIDVIRLNKTLAMLDQRLENSETLHQMYDKRMAAGDANILEVNKVKLDCMEVQTMVSEAQNERMLLLQQLQQLNGGKPVTIDSEKFPEFQPIKDFESYKALYLASDADIQMAETMLKSADMNVKMQKREWLPNISFGYRRNTEQKEGVNGIMVGVSFPLYSNSKRIKAARERRQSAELQVEQARKDAESQLQSGYQQLVGLQQVLDHSDVKMMQESIVLFSKALQHGEINALDYYTEVNSIYEKLQRHIDIHCQSAKLHAVLHKNEL</sequence>
<evidence type="ECO:0000313" key="4">
    <source>
        <dbReference type="Proteomes" id="UP000032046"/>
    </source>
</evidence>
<dbReference type="AlphaFoldDB" id="A0A0D0J2Z3"/>
<organism evidence="3 4">
    <name type="scientific">Prevotella pectinovora</name>
    <dbReference type="NCBI Taxonomy" id="1602169"/>
    <lineage>
        <taxon>Bacteria</taxon>
        <taxon>Pseudomonadati</taxon>
        <taxon>Bacteroidota</taxon>
        <taxon>Bacteroidia</taxon>
        <taxon>Bacteroidales</taxon>
        <taxon>Prevotellaceae</taxon>
        <taxon>Prevotella</taxon>
    </lineage>
</organism>
<dbReference type="GO" id="GO:0015562">
    <property type="term" value="F:efflux transmembrane transporter activity"/>
    <property type="evidence" value="ECO:0007669"/>
    <property type="project" value="InterPro"/>
</dbReference>
<dbReference type="InterPro" id="IPR010131">
    <property type="entry name" value="MdtP/NodT-like"/>
</dbReference>
<gene>
    <name evidence="3" type="ORF">ST44_00725</name>
</gene>
<evidence type="ECO:0000313" key="3">
    <source>
        <dbReference type="EMBL" id="KIP64948.1"/>
    </source>
</evidence>
<reference evidence="3 4" key="1">
    <citation type="submission" date="2015-01" db="EMBL/GenBank/DDBJ databases">
        <title>Comparative genomics of non-oral Prevotella species.</title>
        <authorList>
            <person name="Accetto T."/>
            <person name="Nograsek B."/>
            <person name="Avgustin G."/>
        </authorList>
    </citation>
    <scope>NUCLEOTIDE SEQUENCE [LARGE SCALE GENOMIC DNA]</scope>
    <source>
        <strain evidence="3 4">P5-119</strain>
    </source>
</reference>
<dbReference type="Gene3D" id="1.20.1600.10">
    <property type="entry name" value="Outer membrane efflux proteins (OEP)"/>
    <property type="match status" value="1"/>
</dbReference>
<protein>
    <recommendedName>
        <fullName evidence="5">Outer membrane efflux protein</fullName>
    </recommendedName>
</protein>
<dbReference type="SUPFAM" id="SSF56954">
    <property type="entry name" value="Outer membrane efflux proteins (OEP)"/>
    <property type="match status" value="1"/>
</dbReference>
<proteinExistence type="inferred from homology"/>
<accession>A0A0D0J2Z3</accession>
<dbReference type="PANTHER" id="PTHR30203">
    <property type="entry name" value="OUTER MEMBRANE CATION EFFLUX PROTEIN"/>
    <property type="match status" value="1"/>
</dbReference>